<accession>A0A178Z2N3</accession>
<dbReference type="STRING" id="1367422.A0A178Z2N3"/>
<dbReference type="Gene3D" id="3.30.70.270">
    <property type="match status" value="1"/>
</dbReference>
<dbReference type="SUPFAM" id="SSF56672">
    <property type="entry name" value="DNA/RNA polymerases"/>
    <property type="match status" value="1"/>
</dbReference>
<dbReference type="AlphaFoldDB" id="A0A178Z2N3"/>
<dbReference type="InterPro" id="IPR043502">
    <property type="entry name" value="DNA/RNA_pol_sf"/>
</dbReference>
<proteinExistence type="predicted"/>
<dbReference type="PANTHER" id="PTHR33064:SF37">
    <property type="entry name" value="RIBONUCLEASE H"/>
    <property type="match status" value="1"/>
</dbReference>
<keyword evidence="3" id="KW-1185">Reference proteome</keyword>
<dbReference type="Pfam" id="PF17919">
    <property type="entry name" value="RT_RNaseH_2"/>
    <property type="match status" value="1"/>
</dbReference>
<gene>
    <name evidence="2" type="ORF">AYL99_11593</name>
</gene>
<feature type="domain" description="Reverse transcriptase/retrotransposon-derived protein RNase H-like" evidence="1">
    <location>
        <begin position="63"/>
        <end position="144"/>
    </location>
</feature>
<dbReference type="RefSeq" id="XP_018687426.1">
    <property type="nucleotide sequence ID" value="XM_018843099.1"/>
</dbReference>
<reference evidence="2 3" key="1">
    <citation type="submission" date="2016-04" db="EMBL/GenBank/DDBJ databases">
        <title>Draft genome of Fonsecaea erecta CBS 125763.</title>
        <authorList>
            <person name="Weiss V.A."/>
            <person name="Vicente V.A."/>
            <person name="Raittz R.T."/>
            <person name="Moreno L.F."/>
            <person name="De Souza E.M."/>
            <person name="Pedrosa F.O."/>
            <person name="Steffens M.B."/>
            <person name="Faoro H."/>
            <person name="Tadra-Sfeir M.Z."/>
            <person name="Najafzadeh M.J."/>
            <person name="Felipe M.S."/>
            <person name="Teixeira M."/>
            <person name="Sun J."/>
            <person name="Xi L."/>
            <person name="Gomes R."/>
            <person name="De Azevedo C.M."/>
            <person name="Salgado C.G."/>
            <person name="Da Silva M.B."/>
            <person name="Nascimento M.F."/>
            <person name="Queiroz-Telles F."/>
            <person name="Attili D.S."/>
            <person name="Gorbushina A."/>
        </authorList>
    </citation>
    <scope>NUCLEOTIDE SEQUENCE [LARGE SCALE GENOMIC DNA]</scope>
    <source>
        <strain evidence="2 3">CBS 125763</strain>
    </source>
</reference>
<dbReference type="InterPro" id="IPR041577">
    <property type="entry name" value="RT_RNaseH_2"/>
</dbReference>
<comment type="caution">
    <text evidence="2">The sequence shown here is derived from an EMBL/GenBank/DDBJ whole genome shotgun (WGS) entry which is preliminary data.</text>
</comment>
<organism evidence="2 3">
    <name type="scientific">Fonsecaea erecta</name>
    <dbReference type="NCBI Taxonomy" id="1367422"/>
    <lineage>
        <taxon>Eukaryota</taxon>
        <taxon>Fungi</taxon>
        <taxon>Dikarya</taxon>
        <taxon>Ascomycota</taxon>
        <taxon>Pezizomycotina</taxon>
        <taxon>Eurotiomycetes</taxon>
        <taxon>Chaetothyriomycetidae</taxon>
        <taxon>Chaetothyriales</taxon>
        <taxon>Herpotrichiellaceae</taxon>
        <taxon>Fonsecaea</taxon>
    </lineage>
</organism>
<dbReference type="FunFam" id="3.30.70.270:FF:000020">
    <property type="entry name" value="Transposon Tf2-6 polyprotein-like Protein"/>
    <property type="match status" value="1"/>
</dbReference>
<dbReference type="InterPro" id="IPR043128">
    <property type="entry name" value="Rev_trsase/Diguanyl_cyclase"/>
</dbReference>
<name>A0A178Z2N3_9EURO</name>
<evidence type="ECO:0000313" key="3">
    <source>
        <dbReference type="Proteomes" id="UP000078343"/>
    </source>
</evidence>
<dbReference type="GeneID" id="30015761"/>
<protein>
    <recommendedName>
        <fullName evidence="1">Reverse transcriptase/retrotransposon-derived protein RNase H-like domain-containing protein</fullName>
    </recommendedName>
</protein>
<evidence type="ECO:0000259" key="1">
    <source>
        <dbReference type="Pfam" id="PF17919"/>
    </source>
</evidence>
<dbReference type="PANTHER" id="PTHR33064">
    <property type="entry name" value="POL PROTEIN"/>
    <property type="match status" value="1"/>
</dbReference>
<sequence>MTEGISMGPDTIKTIPHWSTPRSVKDVRSFFGFCHIYRMFITGFSLLASPLNMLTKNGVVFHWTAACQRAFQTLKRKFITAPELASLDPQLDIYLESEASDFVVAGALEPVFSFSKNISPAECNYEISDAEVLAIVRDFEEWRRNTSPSTKAE</sequence>
<dbReference type="OrthoDB" id="4499277at2759"/>
<evidence type="ECO:0000313" key="2">
    <source>
        <dbReference type="EMBL" id="OAP54059.1"/>
    </source>
</evidence>
<dbReference type="Proteomes" id="UP000078343">
    <property type="component" value="Unassembled WGS sequence"/>
</dbReference>
<dbReference type="InterPro" id="IPR051320">
    <property type="entry name" value="Viral_Replic_Matur_Polypro"/>
</dbReference>
<dbReference type="EMBL" id="LVYI01000015">
    <property type="protein sequence ID" value="OAP54059.1"/>
    <property type="molecule type" value="Genomic_DNA"/>
</dbReference>